<evidence type="ECO:0008006" key="5">
    <source>
        <dbReference type="Google" id="ProtNLM"/>
    </source>
</evidence>
<feature type="compositionally biased region" description="Basic and acidic residues" evidence="1">
    <location>
        <begin position="31"/>
        <end position="63"/>
    </location>
</feature>
<dbReference type="Pfam" id="PF26467">
    <property type="entry name" value="DUF8143"/>
    <property type="match status" value="1"/>
</dbReference>
<evidence type="ECO:0000313" key="3">
    <source>
        <dbReference type="EMBL" id="MFC6892629.1"/>
    </source>
</evidence>
<sequence>MAGAGLVSIVILLAIVAPVVLYLLVRSEHDRREVMDRRSAERAARRDADEGVREADDEPRANGDEWGSEDGDSTAGRGGWK</sequence>
<dbReference type="RefSeq" id="WP_379743176.1">
    <property type="nucleotide sequence ID" value="NZ_JBHSVN010000001.1"/>
</dbReference>
<dbReference type="Proteomes" id="UP001596296">
    <property type="component" value="Unassembled WGS sequence"/>
</dbReference>
<keyword evidence="2" id="KW-0472">Membrane</keyword>
<evidence type="ECO:0000313" key="4">
    <source>
        <dbReference type="Proteomes" id="UP001596296"/>
    </source>
</evidence>
<protein>
    <recommendedName>
        <fullName evidence="5">Preprotein translocase subunit TatA</fullName>
    </recommendedName>
</protein>
<gene>
    <name evidence="3" type="ORF">ACFQE9_08425</name>
</gene>
<dbReference type="EMBL" id="JBHSXL010000008">
    <property type="protein sequence ID" value="MFC6892629.1"/>
    <property type="molecule type" value="Genomic_DNA"/>
</dbReference>
<evidence type="ECO:0000256" key="2">
    <source>
        <dbReference type="SAM" id="Phobius"/>
    </source>
</evidence>
<keyword evidence="2" id="KW-0812">Transmembrane</keyword>
<dbReference type="InterPro" id="IPR058456">
    <property type="entry name" value="DUF8143"/>
</dbReference>
<comment type="caution">
    <text evidence="3">The sequence shown here is derived from an EMBL/GenBank/DDBJ whole genome shotgun (WGS) entry which is preliminary data.</text>
</comment>
<dbReference type="AlphaFoldDB" id="A0ABD5USU7"/>
<keyword evidence="2" id="KW-1133">Transmembrane helix</keyword>
<feature type="transmembrane region" description="Helical" evidence="2">
    <location>
        <begin position="6"/>
        <end position="25"/>
    </location>
</feature>
<name>A0ABD5USU7_9EURY</name>
<proteinExistence type="predicted"/>
<accession>A0ABD5USU7</accession>
<keyword evidence="4" id="KW-1185">Reference proteome</keyword>
<feature type="region of interest" description="Disordered" evidence="1">
    <location>
        <begin position="31"/>
        <end position="81"/>
    </location>
</feature>
<evidence type="ECO:0000256" key="1">
    <source>
        <dbReference type="SAM" id="MobiDB-lite"/>
    </source>
</evidence>
<reference evidence="3 4" key="1">
    <citation type="journal article" date="2019" name="Int. J. Syst. Evol. Microbiol.">
        <title>The Global Catalogue of Microorganisms (GCM) 10K type strain sequencing project: providing services to taxonomists for standard genome sequencing and annotation.</title>
        <authorList>
            <consortium name="The Broad Institute Genomics Platform"/>
            <consortium name="The Broad Institute Genome Sequencing Center for Infectious Disease"/>
            <person name="Wu L."/>
            <person name="Ma J."/>
        </authorList>
    </citation>
    <scope>NUCLEOTIDE SEQUENCE [LARGE SCALE GENOMIC DNA]</scope>
    <source>
        <strain evidence="3 4">SKJ47</strain>
    </source>
</reference>
<organism evidence="3 4">
    <name type="scientific">Halopenitus salinus</name>
    <dbReference type="NCBI Taxonomy" id="1198295"/>
    <lineage>
        <taxon>Archaea</taxon>
        <taxon>Methanobacteriati</taxon>
        <taxon>Methanobacteriota</taxon>
        <taxon>Stenosarchaea group</taxon>
        <taxon>Halobacteria</taxon>
        <taxon>Halobacteriales</taxon>
        <taxon>Haloferacaceae</taxon>
        <taxon>Halopenitus</taxon>
    </lineage>
</organism>